<gene>
    <name evidence="1" type="ORF">DdX_12032</name>
</gene>
<dbReference type="Gene3D" id="1.10.510.10">
    <property type="entry name" value="Transferase(Phosphotransferase) domain 1"/>
    <property type="match status" value="1"/>
</dbReference>
<name>A0AAD4R412_9BILA</name>
<organism evidence="1 2">
    <name type="scientific">Ditylenchus destructor</name>
    <dbReference type="NCBI Taxonomy" id="166010"/>
    <lineage>
        <taxon>Eukaryota</taxon>
        <taxon>Metazoa</taxon>
        <taxon>Ecdysozoa</taxon>
        <taxon>Nematoda</taxon>
        <taxon>Chromadorea</taxon>
        <taxon>Rhabditida</taxon>
        <taxon>Tylenchina</taxon>
        <taxon>Tylenchomorpha</taxon>
        <taxon>Sphaerularioidea</taxon>
        <taxon>Anguinidae</taxon>
        <taxon>Anguininae</taxon>
        <taxon>Ditylenchus</taxon>
    </lineage>
</organism>
<protein>
    <recommendedName>
        <fullName evidence="3">Protein kinase domain-containing protein</fullName>
    </recommendedName>
</protein>
<evidence type="ECO:0000313" key="2">
    <source>
        <dbReference type="Proteomes" id="UP001201812"/>
    </source>
</evidence>
<evidence type="ECO:0008006" key="3">
    <source>
        <dbReference type="Google" id="ProtNLM"/>
    </source>
</evidence>
<keyword evidence="2" id="KW-1185">Reference proteome</keyword>
<evidence type="ECO:0000313" key="1">
    <source>
        <dbReference type="EMBL" id="KAI1708086.1"/>
    </source>
</evidence>
<dbReference type="SUPFAM" id="SSF56112">
    <property type="entry name" value="Protein kinase-like (PK-like)"/>
    <property type="match status" value="1"/>
</dbReference>
<dbReference type="InterPro" id="IPR011009">
    <property type="entry name" value="Kinase-like_dom_sf"/>
</dbReference>
<dbReference type="AlphaFoldDB" id="A0AAD4R412"/>
<sequence length="496" mass="56880">MSTVSDVDTDSHVNCIRYQLIQRFTDSAVQPSWPPLEAALNREAVSNTLQLFYPKSLTPTAKATKNFMMMTVHTRIMIITTILFASIEMCMSPIPGAFGSANDLRASLPFGHKTDEEQEQILMDMKESNENTKQCSIVDYKEIKTRTDFPKSNIGRMYLAYHKDNKRVLYMAEMFTNTRGKDGKSTLTDRTLGLIQGKLKLESKFAAKVICLGWTKDSVTLISEYAMGGTLEELFAWLDERREKERLEKKDRQEPDFDIGEINKYGGQLLLGMEYQPKGSDFARPDNIRLDMSGNLQLSNYILAKISFVLSDDTEILEKITDERIVDYSAPEIYDCTDPDCMRLDTKAINMFALGALIWRFYKGKEIHHHKKGLSYIGSRQYTIQTDGLKDGPFFDEKNVAMQKVFYRLLAASEKERREDNWSTIKQLSFFAGDKSVNKWENINENTNTMRYVPDKVSKFEDTKVPHKVPDRSTTLPVERKKNPAKLKTVAHRGTL</sequence>
<dbReference type="Proteomes" id="UP001201812">
    <property type="component" value="Unassembled WGS sequence"/>
</dbReference>
<accession>A0AAD4R412</accession>
<proteinExistence type="predicted"/>
<reference evidence="1" key="1">
    <citation type="submission" date="2022-01" db="EMBL/GenBank/DDBJ databases">
        <title>Genome Sequence Resource for Two Populations of Ditylenchus destructor, the Migratory Endoparasitic Phytonematode.</title>
        <authorList>
            <person name="Zhang H."/>
            <person name="Lin R."/>
            <person name="Xie B."/>
        </authorList>
    </citation>
    <scope>NUCLEOTIDE SEQUENCE</scope>
    <source>
        <strain evidence="1">BazhouSP</strain>
    </source>
</reference>
<comment type="caution">
    <text evidence="1">The sequence shown here is derived from an EMBL/GenBank/DDBJ whole genome shotgun (WGS) entry which is preliminary data.</text>
</comment>
<dbReference type="EMBL" id="JAKKPZ010000037">
    <property type="protein sequence ID" value="KAI1708086.1"/>
    <property type="molecule type" value="Genomic_DNA"/>
</dbReference>